<dbReference type="OrthoDB" id="1875580at2759"/>
<keyword evidence="4" id="KW-1185">Reference proteome</keyword>
<keyword evidence="3" id="KW-1133">Transmembrane helix</keyword>
<evidence type="ECO:0000256" key="2">
    <source>
        <dbReference type="ARBA" id="ARBA00023136"/>
    </source>
</evidence>
<reference evidence="5" key="2">
    <citation type="submission" date="2025-08" db="UniProtKB">
        <authorList>
            <consortium name="RefSeq"/>
        </authorList>
    </citation>
    <scope>IDENTIFICATION</scope>
    <source>
        <tissue evidence="5">Leaf</tissue>
    </source>
</reference>
<dbReference type="GO" id="GO:0098542">
    <property type="term" value="P:defense response to other organism"/>
    <property type="evidence" value="ECO:0007669"/>
    <property type="project" value="InterPro"/>
</dbReference>
<proteinExistence type="predicted"/>
<name>A0A9R0HS67_SPIOL</name>
<evidence type="ECO:0000313" key="4">
    <source>
        <dbReference type="Proteomes" id="UP000813463"/>
    </source>
</evidence>
<dbReference type="PANTHER" id="PTHR31234">
    <property type="entry name" value="LATE EMBRYOGENESIS ABUNDANT (LEA) HYDROXYPROLINE-RICH GLYCOPROTEIN FAMILY"/>
    <property type="match status" value="1"/>
</dbReference>
<accession>A0A9R0HS67</accession>
<protein>
    <submittedName>
        <fullName evidence="5">NDR1/HIN1-like protein 12</fullName>
    </submittedName>
</protein>
<dbReference type="PANTHER" id="PTHR31234:SF66">
    <property type="entry name" value="LATE EMBRYOGENESIS ABUNDANT PROTEIN"/>
    <property type="match status" value="1"/>
</dbReference>
<feature type="transmembrane region" description="Helical" evidence="3">
    <location>
        <begin position="15"/>
        <end position="44"/>
    </location>
</feature>
<comment type="subcellular location">
    <subcellularLocation>
        <location evidence="1">Membrane</location>
    </subcellularLocation>
</comment>
<reference evidence="4" key="1">
    <citation type="journal article" date="2021" name="Nat. Commun.">
        <title>Genomic analyses provide insights into spinach domestication and the genetic basis of agronomic traits.</title>
        <authorList>
            <person name="Cai X."/>
            <person name="Sun X."/>
            <person name="Xu C."/>
            <person name="Sun H."/>
            <person name="Wang X."/>
            <person name="Ge C."/>
            <person name="Zhang Z."/>
            <person name="Wang Q."/>
            <person name="Fei Z."/>
            <person name="Jiao C."/>
            <person name="Wang Q."/>
        </authorList>
    </citation>
    <scope>NUCLEOTIDE SEQUENCE [LARGE SCALE GENOMIC DNA]</scope>
    <source>
        <strain evidence="4">cv. Varoflay</strain>
    </source>
</reference>
<dbReference type="RefSeq" id="XP_021835987.1">
    <property type="nucleotide sequence ID" value="XM_021980295.2"/>
</dbReference>
<evidence type="ECO:0000313" key="5">
    <source>
        <dbReference type="RefSeq" id="XP_021835987.1"/>
    </source>
</evidence>
<dbReference type="AlphaFoldDB" id="A0A9R0HS67"/>
<gene>
    <name evidence="5" type="primary">LOC110775683</name>
</gene>
<dbReference type="Proteomes" id="UP000813463">
    <property type="component" value="Chromosome 6"/>
</dbReference>
<keyword evidence="3" id="KW-0812">Transmembrane</keyword>
<dbReference type="GO" id="GO:0005886">
    <property type="term" value="C:plasma membrane"/>
    <property type="evidence" value="ECO:0007669"/>
    <property type="project" value="TreeGrafter"/>
</dbReference>
<evidence type="ECO:0000256" key="1">
    <source>
        <dbReference type="ARBA" id="ARBA00004370"/>
    </source>
</evidence>
<keyword evidence="2 3" id="KW-0472">Membrane</keyword>
<dbReference type="InterPro" id="IPR044839">
    <property type="entry name" value="NDR1-like"/>
</dbReference>
<dbReference type="GeneID" id="110775683"/>
<organism evidence="4 5">
    <name type="scientific">Spinacia oleracea</name>
    <name type="common">Spinach</name>
    <dbReference type="NCBI Taxonomy" id="3562"/>
    <lineage>
        <taxon>Eukaryota</taxon>
        <taxon>Viridiplantae</taxon>
        <taxon>Streptophyta</taxon>
        <taxon>Embryophyta</taxon>
        <taxon>Tracheophyta</taxon>
        <taxon>Spermatophyta</taxon>
        <taxon>Magnoliopsida</taxon>
        <taxon>eudicotyledons</taxon>
        <taxon>Gunneridae</taxon>
        <taxon>Pentapetalae</taxon>
        <taxon>Caryophyllales</taxon>
        <taxon>Chenopodiaceae</taxon>
        <taxon>Chenopodioideae</taxon>
        <taxon>Anserineae</taxon>
        <taxon>Spinacia</taxon>
    </lineage>
</organism>
<sequence length="200" mass="22697">MPRPIIGTQRRTHPLIWCAAIICMFCTIIVIITGIVVFVGYLVIRPKIPFVSVMYAHLDKFDFSQAGVLNTEMNIVFKAENDNRQANASFSEFTYSLSFHGIQIARLRNLPFNVGQNNSATFNYDVKSYSIPLDPDHSSMAARSLQQNRISFVLTGHTRTRWKVGPLKSVKFWLPLHCELKFQDDGSTILPDSHCTTKSK</sequence>
<evidence type="ECO:0000256" key="3">
    <source>
        <dbReference type="SAM" id="Phobius"/>
    </source>
</evidence>
<dbReference type="KEGG" id="soe:110775683"/>